<comment type="catalytic activity">
    <reaction evidence="24">
        <text>a 1,2-diacyl-sn-glycerol + ATP = a 1,2-diacyl-sn-glycero-3-phosphate + ADP + H(+)</text>
        <dbReference type="Rhea" id="RHEA:10272"/>
        <dbReference type="ChEBI" id="CHEBI:15378"/>
        <dbReference type="ChEBI" id="CHEBI:17815"/>
        <dbReference type="ChEBI" id="CHEBI:30616"/>
        <dbReference type="ChEBI" id="CHEBI:58608"/>
        <dbReference type="ChEBI" id="CHEBI:456216"/>
        <dbReference type="EC" id="2.7.1.107"/>
    </reaction>
</comment>
<dbReference type="PANTHER" id="PTHR34299:SF1">
    <property type="entry name" value="DIACYLGLYCEROL KINASE"/>
    <property type="match status" value="1"/>
</dbReference>
<dbReference type="GO" id="GO:0005886">
    <property type="term" value="C:plasma membrane"/>
    <property type="evidence" value="ECO:0007669"/>
    <property type="project" value="UniProtKB-SubCell"/>
</dbReference>
<keyword evidence="19 24" id="KW-1208">Phospholipid metabolism</keyword>
<evidence type="ECO:0000256" key="21">
    <source>
        <dbReference type="PIRSR" id="PIRSR600829-2"/>
    </source>
</evidence>
<keyword evidence="8 24" id="KW-0808">Transferase</keyword>
<protein>
    <recommendedName>
        <fullName evidence="4 24">Diacylglycerol kinase</fullName>
        <ecNumber evidence="3 24">2.7.1.107</ecNumber>
    </recommendedName>
</protein>
<keyword evidence="9 24" id="KW-0812">Transmembrane</keyword>
<feature type="transmembrane region" description="Helical" evidence="24">
    <location>
        <begin position="30"/>
        <end position="50"/>
    </location>
</feature>
<evidence type="ECO:0000256" key="5">
    <source>
        <dbReference type="ARBA" id="ARBA00022475"/>
    </source>
</evidence>
<evidence type="ECO:0000256" key="18">
    <source>
        <dbReference type="ARBA" id="ARBA00023209"/>
    </source>
</evidence>
<feature type="binding site" evidence="23">
    <location>
        <position position="29"/>
    </location>
    <ligand>
        <name>a divalent metal cation</name>
        <dbReference type="ChEBI" id="CHEBI:60240"/>
    </ligand>
</feature>
<comment type="cofactor">
    <cofactor evidence="23">
        <name>Mg(2+)</name>
        <dbReference type="ChEBI" id="CHEBI:18420"/>
    </cofactor>
    <text evidence="23">Mn(2+), Zn(2+), Cd(2+) and Co(2+) support activity to lesser extents.</text>
</comment>
<dbReference type="EC" id="2.7.1.107" evidence="3 24"/>
<keyword evidence="17 24" id="KW-0472">Membrane</keyword>
<feature type="binding site" evidence="21">
    <location>
        <position position="10"/>
    </location>
    <ligand>
        <name>substrate</name>
    </ligand>
</feature>
<feature type="binding site" evidence="21">
    <location>
        <position position="99"/>
    </location>
    <ligand>
        <name>substrate</name>
    </ligand>
</feature>
<evidence type="ECO:0000256" key="22">
    <source>
        <dbReference type="PIRSR" id="PIRSR600829-3"/>
    </source>
</evidence>
<dbReference type="InterPro" id="IPR000829">
    <property type="entry name" value="DAGK"/>
</dbReference>
<dbReference type="RefSeq" id="WP_126840990.1">
    <property type="nucleotide sequence ID" value="NZ_PIQH01000002.1"/>
</dbReference>
<gene>
    <name evidence="25" type="ORF">CWI84_02395</name>
</gene>
<evidence type="ECO:0000256" key="16">
    <source>
        <dbReference type="ARBA" id="ARBA00023098"/>
    </source>
</evidence>
<evidence type="ECO:0000256" key="19">
    <source>
        <dbReference type="ARBA" id="ARBA00023264"/>
    </source>
</evidence>
<keyword evidence="16 24" id="KW-0443">Lipid metabolism</keyword>
<evidence type="ECO:0000256" key="6">
    <source>
        <dbReference type="ARBA" id="ARBA00022516"/>
    </source>
</evidence>
<evidence type="ECO:0000313" key="25">
    <source>
        <dbReference type="EMBL" id="RUO80984.1"/>
    </source>
</evidence>
<proteinExistence type="inferred from homology"/>
<reference evidence="25 26" key="1">
    <citation type="journal article" date="2011" name="Front. Microbiol.">
        <title>Genomic signatures of strain selection and enhancement in Bacillus atrophaeus var. globigii, a historical biowarfare simulant.</title>
        <authorList>
            <person name="Gibbons H.S."/>
            <person name="Broomall S.M."/>
            <person name="McNew L.A."/>
            <person name="Daligault H."/>
            <person name="Chapman C."/>
            <person name="Bruce D."/>
            <person name="Karavis M."/>
            <person name="Krepps M."/>
            <person name="McGregor P.A."/>
            <person name="Hong C."/>
            <person name="Park K.H."/>
            <person name="Akmal A."/>
            <person name="Feldman A."/>
            <person name="Lin J.S."/>
            <person name="Chang W.E."/>
            <person name="Higgs B.W."/>
            <person name="Demirev P."/>
            <person name="Lindquist J."/>
            <person name="Liem A."/>
            <person name="Fochler E."/>
            <person name="Read T.D."/>
            <person name="Tapia R."/>
            <person name="Johnson S."/>
            <person name="Bishop-Lilly K.A."/>
            <person name="Detter C."/>
            <person name="Han C."/>
            <person name="Sozhamannan S."/>
            <person name="Rosenzweig C.N."/>
            <person name="Skowronski E.W."/>
        </authorList>
    </citation>
    <scope>NUCLEOTIDE SEQUENCE [LARGE SCALE GENOMIC DNA]</scope>
    <source>
        <strain evidence="25 26">CC-PW-9</strain>
    </source>
</reference>
<evidence type="ECO:0000256" key="2">
    <source>
        <dbReference type="ARBA" id="ARBA00005967"/>
    </source>
</evidence>
<evidence type="ECO:0000256" key="4">
    <source>
        <dbReference type="ARBA" id="ARBA00017575"/>
    </source>
</evidence>
<evidence type="ECO:0000256" key="11">
    <source>
        <dbReference type="ARBA" id="ARBA00022741"/>
    </source>
</evidence>
<dbReference type="GO" id="GO:0046872">
    <property type="term" value="F:metal ion binding"/>
    <property type="evidence" value="ECO:0007669"/>
    <property type="project" value="UniProtKB-KW"/>
</dbReference>
<keyword evidence="11 22" id="KW-0547">Nucleotide-binding</keyword>
<dbReference type="OrthoDB" id="9796011at2"/>
<evidence type="ECO:0000256" key="8">
    <source>
        <dbReference type="ARBA" id="ARBA00022679"/>
    </source>
</evidence>
<feature type="binding site" evidence="22">
    <location>
        <position position="10"/>
    </location>
    <ligand>
        <name>ATP</name>
        <dbReference type="ChEBI" id="CHEBI:30616"/>
    </ligand>
</feature>
<comment type="function">
    <text evidence="24">Catalyzes the ATP-dependent phosphorylation of sn-l,2-diacylglycerol (DAG) to phosphatidic acid. Involved in the recycling of diacylglycerol produced as a by-product during membrane-derived oligosaccharide (MDO) biosynthesis.</text>
</comment>
<dbReference type="PANTHER" id="PTHR34299">
    <property type="entry name" value="DIACYLGLYCEROL KINASE"/>
    <property type="match status" value="1"/>
</dbReference>
<keyword evidence="26" id="KW-1185">Reference proteome</keyword>
<dbReference type="InterPro" id="IPR036945">
    <property type="entry name" value="DAGK_sf"/>
</dbReference>
<feature type="binding site" evidence="22">
    <location>
        <begin position="95"/>
        <end position="96"/>
    </location>
    <ligand>
        <name>ATP</name>
        <dbReference type="ChEBI" id="CHEBI:30616"/>
    </ligand>
</feature>
<dbReference type="PROSITE" id="PS01069">
    <property type="entry name" value="DAGK_PROKAR"/>
    <property type="match status" value="1"/>
</dbReference>
<feature type="binding site" evidence="21">
    <location>
        <begin position="31"/>
        <end position="35"/>
    </location>
    <ligand>
        <name>substrate</name>
    </ligand>
</feature>
<evidence type="ECO:0000256" key="3">
    <source>
        <dbReference type="ARBA" id="ARBA00012133"/>
    </source>
</evidence>
<evidence type="ECO:0000256" key="15">
    <source>
        <dbReference type="ARBA" id="ARBA00022989"/>
    </source>
</evidence>
<dbReference type="Proteomes" id="UP000287996">
    <property type="component" value="Unassembled WGS sequence"/>
</dbReference>
<keyword evidence="18" id="KW-0594">Phospholipid biosynthesis</keyword>
<keyword evidence="13 22" id="KW-0067">ATP-binding</keyword>
<feature type="binding site" evidence="23">
    <location>
        <position position="77"/>
    </location>
    <ligand>
        <name>a divalent metal cation</name>
        <dbReference type="ChEBI" id="CHEBI:60240"/>
    </ligand>
</feature>
<organism evidence="25 26">
    <name type="scientific">Idiomarina tyrosinivorans</name>
    <dbReference type="NCBI Taxonomy" id="1445662"/>
    <lineage>
        <taxon>Bacteria</taxon>
        <taxon>Pseudomonadati</taxon>
        <taxon>Pseudomonadota</taxon>
        <taxon>Gammaproteobacteria</taxon>
        <taxon>Alteromonadales</taxon>
        <taxon>Idiomarinaceae</taxon>
        <taxon>Idiomarina</taxon>
    </lineage>
</organism>
<evidence type="ECO:0000256" key="17">
    <source>
        <dbReference type="ARBA" id="ARBA00023136"/>
    </source>
</evidence>
<dbReference type="GO" id="GO:0006654">
    <property type="term" value="P:phosphatidic acid biosynthetic process"/>
    <property type="evidence" value="ECO:0007669"/>
    <property type="project" value="InterPro"/>
</dbReference>
<feature type="binding site" evidence="22">
    <location>
        <position position="17"/>
    </location>
    <ligand>
        <name>ATP</name>
        <dbReference type="ChEBI" id="CHEBI:30616"/>
    </ligand>
</feature>
<keyword evidence="14 23" id="KW-0460">Magnesium</keyword>
<evidence type="ECO:0000256" key="23">
    <source>
        <dbReference type="PIRSR" id="PIRSR600829-4"/>
    </source>
</evidence>
<keyword evidence="12 24" id="KW-0418">Kinase</keyword>
<dbReference type="Gene3D" id="1.10.287.3610">
    <property type="match status" value="1"/>
</dbReference>
<comment type="caution">
    <text evidence="24">Lacks conserved residue(s) required for the propagation of feature annotation.</text>
</comment>
<sequence length="122" mass="13514">MKAKYQGWRRIAYANVYSMKGFIAAWKDEAAFRQELVALIVLAVIASFFPLTTLDIVLMTITAGLVLITELLNSAIETLVDRISPDFHQLSGKAKDIGSAAVFVALVVFIITWASILWPKIL</sequence>
<evidence type="ECO:0000256" key="14">
    <source>
        <dbReference type="ARBA" id="ARBA00022842"/>
    </source>
</evidence>
<evidence type="ECO:0000256" key="13">
    <source>
        <dbReference type="ARBA" id="ARBA00022840"/>
    </source>
</evidence>
<evidence type="ECO:0000256" key="20">
    <source>
        <dbReference type="PIRSR" id="PIRSR600829-1"/>
    </source>
</evidence>
<evidence type="ECO:0000313" key="26">
    <source>
        <dbReference type="Proteomes" id="UP000287996"/>
    </source>
</evidence>
<keyword evidence="7 24" id="KW-0997">Cell inner membrane</keyword>
<evidence type="ECO:0000256" key="24">
    <source>
        <dbReference type="RuleBase" id="RU363065"/>
    </source>
</evidence>
<feature type="binding site" evidence="21">
    <location>
        <begin position="113"/>
        <end position="118"/>
    </location>
    <ligand>
        <name>substrate</name>
    </ligand>
</feature>
<keyword evidence="10 23" id="KW-0479">Metal-binding</keyword>
<evidence type="ECO:0000256" key="9">
    <source>
        <dbReference type="ARBA" id="ARBA00022692"/>
    </source>
</evidence>
<comment type="caution">
    <text evidence="25">The sequence shown here is derived from an EMBL/GenBank/DDBJ whole genome shotgun (WGS) entry which is preliminary data.</text>
</comment>
<dbReference type="Pfam" id="PF01219">
    <property type="entry name" value="DAGK_prokar"/>
    <property type="match status" value="1"/>
</dbReference>
<feature type="binding site" evidence="22">
    <location>
        <position position="29"/>
    </location>
    <ligand>
        <name>ATP</name>
        <dbReference type="ChEBI" id="CHEBI:30616"/>
    </ligand>
</feature>
<keyword evidence="6" id="KW-0444">Lipid biosynthesis</keyword>
<feature type="active site" description="Proton acceptor" evidence="20">
    <location>
        <position position="70"/>
    </location>
</feature>
<name>A0A432ZSS8_9GAMM</name>
<feature type="transmembrane region" description="Helical" evidence="24">
    <location>
        <begin position="97"/>
        <end position="118"/>
    </location>
</feature>
<evidence type="ECO:0000256" key="1">
    <source>
        <dbReference type="ARBA" id="ARBA00004429"/>
    </source>
</evidence>
<dbReference type="EMBL" id="PIQH01000002">
    <property type="protein sequence ID" value="RUO80984.1"/>
    <property type="molecule type" value="Genomic_DNA"/>
</dbReference>
<keyword evidence="5" id="KW-1003">Cell membrane</keyword>
<evidence type="ECO:0000256" key="7">
    <source>
        <dbReference type="ARBA" id="ARBA00022519"/>
    </source>
</evidence>
<comment type="subcellular location">
    <subcellularLocation>
        <location evidence="1 24">Cell inner membrane</location>
        <topology evidence="1 24">Multi-pass membrane protein</topology>
    </subcellularLocation>
</comment>
<feature type="binding site" evidence="21">
    <location>
        <position position="70"/>
    </location>
    <ligand>
        <name>substrate</name>
    </ligand>
</feature>
<evidence type="ECO:0000256" key="12">
    <source>
        <dbReference type="ARBA" id="ARBA00022777"/>
    </source>
</evidence>
<dbReference type="GO" id="GO:0005524">
    <property type="term" value="F:ATP binding"/>
    <property type="evidence" value="ECO:0007669"/>
    <property type="project" value="UniProtKB-KW"/>
</dbReference>
<comment type="similarity">
    <text evidence="2 24">Belongs to the bacterial diacylglycerol kinase family.</text>
</comment>
<accession>A0A432ZSS8</accession>
<feature type="binding site" evidence="22">
    <location>
        <position position="77"/>
    </location>
    <ligand>
        <name>ATP</name>
        <dbReference type="ChEBI" id="CHEBI:30616"/>
    </ligand>
</feature>
<dbReference type="AlphaFoldDB" id="A0A432ZSS8"/>
<evidence type="ECO:0000256" key="10">
    <source>
        <dbReference type="ARBA" id="ARBA00022723"/>
    </source>
</evidence>
<dbReference type="InterPro" id="IPR033718">
    <property type="entry name" value="DAGK_prok"/>
</dbReference>
<keyword evidence="15 24" id="KW-1133">Transmembrane helix</keyword>
<dbReference type="GO" id="GO:0004143">
    <property type="term" value="F:ATP-dependent diacylglycerol kinase activity"/>
    <property type="evidence" value="ECO:0007669"/>
    <property type="project" value="UniProtKB-EC"/>
</dbReference>
<dbReference type="CDD" id="cd14264">
    <property type="entry name" value="DAGK_IM"/>
    <property type="match status" value="1"/>
</dbReference>